<dbReference type="PROSITE" id="PS50280">
    <property type="entry name" value="SET"/>
    <property type="match status" value="1"/>
</dbReference>
<dbReference type="Proteomes" id="UP001176961">
    <property type="component" value="Unassembled WGS sequence"/>
</dbReference>
<dbReference type="Gene3D" id="2.170.270.10">
    <property type="entry name" value="SET domain"/>
    <property type="match status" value="1"/>
</dbReference>
<keyword evidence="4" id="KW-1185">Reference proteome</keyword>
<feature type="domain" description="SET" evidence="2">
    <location>
        <begin position="557"/>
        <end position="690"/>
    </location>
</feature>
<dbReference type="GO" id="GO:0006357">
    <property type="term" value="P:regulation of transcription by RNA polymerase II"/>
    <property type="evidence" value="ECO:0007669"/>
    <property type="project" value="TreeGrafter"/>
</dbReference>
<dbReference type="InterPro" id="IPR046341">
    <property type="entry name" value="SET_dom_sf"/>
</dbReference>
<dbReference type="GO" id="GO:0005700">
    <property type="term" value="C:polytene chromosome"/>
    <property type="evidence" value="ECO:0007669"/>
    <property type="project" value="TreeGrafter"/>
</dbReference>
<dbReference type="GO" id="GO:0042799">
    <property type="term" value="F:histone H4K20 methyltransferase activity"/>
    <property type="evidence" value="ECO:0007669"/>
    <property type="project" value="TreeGrafter"/>
</dbReference>
<dbReference type="GO" id="GO:0005634">
    <property type="term" value="C:nucleus"/>
    <property type="evidence" value="ECO:0007669"/>
    <property type="project" value="TreeGrafter"/>
</dbReference>
<dbReference type="GO" id="GO:0043516">
    <property type="term" value="P:regulation of DNA damage response, signal transduction by p53 class mediator"/>
    <property type="evidence" value="ECO:0007669"/>
    <property type="project" value="TreeGrafter"/>
</dbReference>
<evidence type="ECO:0000313" key="4">
    <source>
        <dbReference type="Proteomes" id="UP001176961"/>
    </source>
</evidence>
<dbReference type="PANTHER" id="PTHR46167:SF1">
    <property type="entry name" value="N-LYSINE METHYLTRANSFERASE KMT5A"/>
    <property type="match status" value="1"/>
</dbReference>
<gene>
    <name evidence="3" type="ORF">CYNAS_LOCUS13547</name>
</gene>
<sequence>MAERIRRTKKYDKIVRIGDAARENLERLKAEHIIKFFPEHMPEEMFYPKHTSEAAHFCVVCGKHGEYRMSEHLLRAHSDVLQKDSIDFKIVEQLGRGITQYMGVARIDLRLVRKPVTYGELCIYRDLTRQIKNFGIPILGEYKGQISRDRYVTRAEMNVEIQGLEERFRAPTEEERELEEESSPVVVEEAAPVLEEQIEVVGPSTSQATALEAFTPTPQRHRLYTCFGDKSFTGGSQVAEVFKAPPNLDLMFSYELDEQAVPDYYVEEYTVPVKRKHRAGRERLEVLERGRKKCLNYIAKLNIEEKRASSFQGIVPSEKQSRHAIADLQYDDAFQRRLDKLLGSDKDCAYMTDIFRRRLQRRTEGEETPRKRRRVSSPVKADTTEDSSLTLEEIVMEQGDIGALEPQASALESQASSPLPLKQFEQHPIGSSSGEGTSVQHIDIVDEHEAVEKIPVYKLKFHLKRQKSEACTANAELILSDSITMAVRRRVHVVRKSAVPASLLADLEKRFGPMDPSRHLQLLNSTSYTSGLTEVENVWQLSNFIHRCHAQPVQDFPWLEVREMPTIKGRGVFAKVDIAKGMAVADYRGYRGLSEDVLKPYNKELDEEQRQKVAKYWMGVEGSDCNYIVLAHCDSYKATVTLGRLINQSIEHANLNMKCMYLGKRRVRWAHCLIASRDIQAGEQLLWNYAVRERDPSKPNSPKNFPCICHVCDPAAVEEEDLSLHERPDFDIGELLFLVTQKARAVGLLLESTPVADPRVAFARSRRTVFTNRDVFPDPAMFLVKVASPLAQLLQIATEAAFKRMESVVLILYQKQNDPQPLVILLGARHLEESGHRYGCCVAVVGDEIYAVERQAEARADEMPLHLKLLSAGPLTRHFPLPTIEPWNTIRRKPELTHQQIMHLLQDG</sequence>
<dbReference type="PANTHER" id="PTHR46167">
    <property type="entry name" value="N-LYSINE METHYLTRANSFERASE KMT5A"/>
    <property type="match status" value="1"/>
</dbReference>
<dbReference type="SUPFAM" id="SSF82199">
    <property type="entry name" value="SET domain"/>
    <property type="match status" value="1"/>
</dbReference>
<feature type="region of interest" description="Disordered" evidence="1">
    <location>
        <begin position="361"/>
        <end position="388"/>
    </location>
</feature>
<name>A0AA36M717_CYLNA</name>
<evidence type="ECO:0000259" key="2">
    <source>
        <dbReference type="PROSITE" id="PS50280"/>
    </source>
</evidence>
<evidence type="ECO:0000256" key="1">
    <source>
        <dbReference type="SAM" id="MobiDB-lite"/>
    </source>
</evidence>
<dbReference type="InterPro" id="IPR001214">
    <property type="entry name" value="SET_dom"/>
</dbReference>
<dbReference type="AlphaFoldDB" id="A0AA36M717"/>
<evidence type="ECO:0000313" key="3">
    <source>
        <dbReference type="EMBL" id="CAJ0601564.1"/>
    </source>
</evidence>
<dbReference type="InterPro" id="IPR051760">
    <property type="entry name" value="KMT5A"/>
</dbReference>
<reference evidence="3" key="1">
    <citation type="submission" date="2023-07" db="EMBL/GenBank/DDBJ databases">
        <authorList>
            <consortium name="CYATHOMIX"/>
        </authorList>
    </citation>
    <scope>NUCLEOTIDE SEQUENCE</scope>
    <source>
        <strain evidence="3">N/A</strain>
    </source>
</reference>
<dbReference type="Pfam" id="PF00856">
    <property type="entry name" value="SET"/>
    <property type="match status" value="1"/>
</dbReference>
<organism evidence="3 4">
    <name type="scientific">Cylicocyclus nassatus</name>
    <name type="common">Nematode worm</name>
    <dbReference type="NCBI Taxonomy" id="53992"/>
    <lineage>
        <taxon>Eukaryota</taxon>
        <taxon>Metazoa</taxon>
        <taxon>Ecdysozoa</taxon>
        <taxon>Nematoda</taxon>
        <taxon>Chromadorea</taxon>
        <taxon>Rhabditida</taxon>
        <taxon>Rhabditina</taxon>
        <taxon>Rhabditomorpha</taxon>
        <taxon>Strongyloidea</taxon>
        <taxon>Strongylidae</taxon>
        <taxon>Cylicocyclus</taxon>
    </lineage>
</organism>
<protein>
    <recommendedName>
        <fullName evidence="2">SET domain-containing protein</fullName>
    </recommendedName>
</protein>
<proteinExistence type="predicted"/>
<accession>A0AA36M717</accession>
<comment type="caution">
    <text evidence="3">The sequence shown here is derived from an EMBL/GenBank/DDBJ whole genome shotgun (WGS) entry which is preliminary data.</text>
</comment>
<dbReference type="EMBL" id="CATQJL010000305">
    <property type="protein sequence ID" value="CAJ0601564.1"/>
    <property type="molecule type" value="Genomic_DNA"/>
</dbReference>